<dbReference type="STRING" id="1408163.A0A0F4YW17"/>
<evidence type="ECO:0000313" key="6">
    <source>
        <dbReference type="EMBL" id="KKA22280.1"/>
    </source>
</evidence>
<evidence type="ECO:0000256" key="1">
    <source>
        <dbReference type="ARBA" id="ARBA00006442"/>
    </source>
</evidence>
<dbReference type="SUPFAM" id="SSF51905">
    <property type="entry name" value="FAD/NAD(P)-binding domain"/>
    <property type="match status" value="1"/>
</dbReference>
<evidence type="ECO:0000256" key="4">
    <source>
        <dbReference type="ARBA" id="ARBA00023002"/>
    </source>
</evidence>
<name>A0A0F4YW17_RASE3</name>
<dbReference type="InterPro" id="IPR023753">
    <property type="entry name" value="FAD/NAD-binding_dom"/>
</dbReference>
<sequence>MAADTPTATVVIIGASFAGLQVANGLLKALPPSRAKVKVILIDPSDKWYFNIAAPRIVAKPAALRPEQYLLPIDKAFAKKKLAKDSFEFVKGRATRIHPASRTVAVEVSLSSGGTSSSSVSYDYKYDYLVIASGSSTSSASQGMYVPFKPTGTGADDLEAAISRTQKTLSEAKSVIIGGAGPIGVELAGELAEAWAGRTESDTSITLVSASERVLPMLKKSAGKAAEKLLAKRDVKVITSRKVVEAVQNDQKWTVKLDNGETLTADAYIATTGVVPNNRFIPAEYLNEDGWVEVDEYFRVKGKDEQQEKQPIYAVGDITAYPIRTSLKVAEQTPVVVANLKADILGSGKQRRYVEDEKKKIMMVVPVGAAGGTGQIMGLRVWGKLVSIAKGRDFLVSRAAGMVGLD</sequence>
<comment type="caution">
    <text evidence="6">The sequence shown here is derived from an EMBL/GenBank/DDBJ whole genome shotgun (WGS) entry which is preliminary data.</text>
</comment>
<reference evidence="6 7" key="1">
    <citation type="submission" date="2015-04" db="EMBL/GenBank/DDBJ databases">
        <authorList>
            <person name="Heijne W.H."/>
            <person name="Fedorova N.D."/>
            <person name="Nierman W.C."/>
            <person name="Vollebregt A.W."/>
            <person name="Zhao Z."/>
            <person name="Wu L."/>
            <person name="Kumar M."/>
            <person name="Stam H."/>
            <person name="van den Berg M.A."/>
            <person name="Pel H.J."/>
        </authorList>
    </citation>
    <scope>NUCLEOTIDE SEQUENCE [LARGE SCALE GENOMIC DNA]</scope>
    <source>
        <strain evidence="6 7">CBS 393.64</strain>
    </source>
</reference>
<protein>
    <submittedName>
        <fullName evidence="6">AMID-like mitochondrial oxidoreductase</fullName>
    </submittedName>
</protein>
<keyword evidence="4" id="KW-0560">Oxidoreductase</keyword>
<dbReference type="PRINTS" id="PR00368">
    <property type="entry name" value="FADPNR"/>
</dbReference>
<evidence type="ECO:0000259" key="5">
    <source>
        <dbReference type="Pfam" id="PF07992"/>
    </source>
</evidence>
<keyword evidence="2" id="KW-0285">Flavoprotein</keyword>
<dbReference type="GeneID" id="25316064"/>
<accession>A0A0F4YW17</accession>
<dbReference type="RefSeq" id="XP_013328892.1">
    <property type="nucleotide sequence ID" value="XM_013473438.1"/>
</dbReference>
<dbReference type="PRINTS" id="PR00411">
    <property type="entry name" value="PNDRDTASEI"/>
</dbReference>
<dbReference type="EMBL" id="LASV01000146">
    <property type="protein sequence ID" value="KKA22280.1"/>
    <property type="molecule type" value="Genomic_DNA"/>
</dbReference>
<comment type="similarity">
    <text evidence="1">Belongs to the FAD-dependent oxidoreductase family.</text>
</comment>
<dbReference type="AlphaFoldDB" id="A0A0F4YW17"/>
<dbReference type="OrthoDB" id="202203at2759"/>
<evidence type="ECO:0000256" key="3">
    <source>
        <dbReference type="ARBA" id="ARBA00022827"/>
    </source>
</evidence>
<gene>
    <name evidence="6" type="ORF">T310_3715</name>
</gene>
<dbReference type="Proteomes" id="UP000053958">
    <property type="component" value="Unassembled WGS sequence"/>
</dbReference>
<dbReference type="PANTHER" id="PTHR43735:SF3">
    <property type="entry name" value="FERROPTOSIS SUPPRESSOR PROTEIN 1"/>
    <property type="match status" value="1"/>
</dbReference>
<dbReference type="GO" id="GO:0004174">
    <property type="term" value="F:electron-transferring-flavoprotein dehydrogenase activity"/>
    <property type="evidence" value="ECO:0007669"/>
    <property type="project" value="TreeGrafter"/>
</dbReference>
<dbReference type="PANTHER" id="PTHR43735">
    <property type="entry name" value="APOPTOSIS-INDUCING FACTOR 1"/>
    <property type="match status" value="1"/>
</dbReference>
<keyword evidence="3" id="KW-0274">FAD</keyword>
<proteinExistence type="inferred from homology"/>
<dbReference type="InterPro" id="IPR036188">
    <property type="entry name" value="FAD/NAD-bd_sf"/>
</dbReference>
<dbReference type="Gene3D" id="3.50.50.100">
    <property type="match status" value="1"/>
</dbReference>
<organism evidence="6 7">
    <name type="scientific">Rasamsonia emersonii (strain ATCC 16479 / CBS 393.64 / IMI 116815)</name>
    <dbReference type="NCBI Taxonomy" id="1408163"/>
    <lineage>
        <taxon>Eukaryota</taxon>
        <taxon>Fungi</taxon>
        <taxon>Dikarya</taxon>
        <taxon>Ascomycota</taxon>
        <taxon>Pezizomycotina</taxon>
        <taxon>Eurotiomycetes</taxon>
        <taxon>Eurotiomycetidae</taxon>
        <taxon>Eurotiales</taxon>
        <taxon>Trichocomaceae</taxon>
        <taxon>Rasamsonia</taxon>
    </lineage>
</organism>
<evidence type="ECO:0000313" key="7">
    <source>
        <dbReference type="Proteomes" id="UP000053958"/>
    </source>
</evidence>
<dbReference type="GO" id="GO:0050660">
    <property type="term" value="F:flavin adenine dinucleotide binding"/>
    <property type="evidence" value="ECO:0007669"/>
    <property type="project" value="TreeGrafter"/>
</dbReference>
<dbReference type="Pfam" id="PF07992">
    <property type="entry name" value="Pyr_redox_2"/>
    <property type="match status" value="1"/>
</dbReference>
<evidence type="ECO:0000256" key="2">
    <source>
        <dbReference type="ARBA" id="ARBA00022630"/>
    </source>
</evidence>
<keyword evidence="7" id="KW-1185">Reference proteome</keyword>
<dbReference type="GO" id="GO:0005737">
    <property type="term" value="C:cytoplasm"/>
    <property type="evidence" value="ECO:0007669"/>
    <property type="project" value="TreeGrafter"/>
</dbReference>
<feature type="domain" description="FAD/NAD(P)-binding" evidence="5">
    <location>
        <begin position="9"/>
        <end position="324"/>
    </location>
</feature>